<feature type="transmembrane region" description="Helical" evidence="2">
    <location>
        <begin position="216"/>
        <end position="234"/>
    </location>
</feature>
<feature type="transmembrane region" description="Helical" evidence="2">
    <location>
        <begin position="22"/>
        <end position="44"/>
    </location>
</feature>
<accession>A0A391NT98</accession>
<keyword evidence="2" id="KW-0812">Transmembrane</keyword>
<dbReference type="Proteomes" id="UP000265618">
    <property type="component" value="Unassembled WGS sequence"/>
</dbReference>
<evidence type="ECO:0000313" key="4">
    <source>
        <dbReference type="Proteomes" id="UP000265618"/>
    </source>
</evidence>
<keyword evidence="4" id="KW-1185">Reference proteome</keyword>
<protein>
    <submittedName>
        <fullName evidence="3">SecY/SEC61-alpha family protein</fullName>
    </submittedName>
</protein>
<organism evidence="3 4">
    <name type="scientific">Kipferlia bialata</name>
    <dbReference type="NCBI Taxonomy" id="797122"/>
    <lineage>
        <taxon>Eukaryota</taxon>
        <taxon>Metamonada</taxon>
        <taxon>Carpediemonas-like organisms</taxon>
        <taxon>Kipferlia</taxon>
    </lineage>
</organism>
<dbReference type="Pfam" id="PF00344">
    <property type="entry name" value="SecY"/>
    <property type="match status" value="1"/>
</dbReference>
<feature type="transmembrane region" description="Helical" evidence="2">
    <location>
        <begin position="136"/>
        <end position="155"/>
    </location>
</feature>
<evidence type="ECO:0000256" key="1">
    <source>
        <dbReference type="RuleBase" id="RU004349"/>
    </source>
</evidence>
<keyword evidence="2" id="KW-0472">Membrane</keyword>
<evidence type="ECO:0000256" key="2">
    <source>
        <dbReference type="SAM" id="Phobius"/>
    </source>
</evidence>
<feature type="transmembrane region" description="Helical" evidence="2">
    <location>
        <begin position="192"/>
        <end position="210"/>
    </location>
</feature>
<dbReference type="Gene3D" id="1.10.3370.10">
    <property type="entry name" value="SecY subunit domain"/>
    <property type="match status" value="1"/>
</dbReference>
<dbReference type="EMBL" id="BDIP01005264">
    <property type="protein sequence ID" value="GCA63840.1"/>
    <property type="molecule type" value="Genomic_DNA"/>
</dbReference>
<comment type="caution">
    <text evidence="3">The sequence shown here is derived from an EMBL/GenBank/DDBJ whole genome shotgun (WGS) entry which is preliminary data.</text>
</comment>
<proteinExistence type="inferred from homology"/>
<comment type="similarity">
    <text evidence="1">Belongs to the SecY/SEC61-alpha family.</text>
</comment>
<feature type="non-terminal residue" evidence="3">
    <location>
        <position position="1"/>
    </location>
</feature>
<evidence type="ECO:0000313" key="3">
    <source>
        <dbReference type="EMBL" id="GCA63840.1"/>
    </source>
</evidence>
<dbReference type="InterPro" id="IPR023201">
    <property type="entry name" value="SecY_dom_sf"/>
</dbReference>
<reference evidence="3 4" key="1">
    <citation type="journal article" date="2018" name="PLoS ONE">
        <title>The draft genome of Kipferlia bialata reveals reductive genome evolution in fornicate parasites.</title>
        <authorList>
            <person name="Tanifuji G."/>
            <person name="Takabayashi S."/>
            <person name="Kume K."/>
            <person name="Takagi M."/>
            <person name="Nakayama T."/>
            <person name="Kamikawa R."/>
            <person name="Inagaki Y."/>
            <person name="Hashimoto T."/>
        </authorList>
    </citation>
    <scope>NUCLEOTIDE SEQUENCE [LARGE SCALE GENOMIC DNA]</scope>
    <source>
        <strain evidence="3">NY0173</strain>
    </source>
</reference>
<dbReference type="GO" id="GO:0016020">
    <property type="term" value="C:membrane"/>
    <property type="evidence" value="ECO:0007669"/>
    <property type="project" value="InterPro"/>
</dbReference>
<dbReference type="GO" id="GO:0015031">
    <property type="term" value="P:protein transport"/>
    <property type="evidence" value="ECO:0007669"/>
    <property type="project" value="InterPro"/>
</dbReference>
<keyword evidence="2" id="KW-1133">Transmembrane helix</keyword>
<dbReference type="SUPFAM" id="SSF103491">
    <property type="entry name" value="Preprotein translocase SecY subunit"/>
    <property type="match status" value="1"/>
</dbReference>
<dbReference type="AlphaFoldDB" id="A0A391NT98"/>
<name>A0A391NT98_9EUKA</name>
<dbReference type="OrthoDB" id="420669at2759"/>
<dbReference type="PANTHER" id="PTHR10906">
    <property type="entry name" value="SECY/SEC61-ALPHA FAMILY MEMBER"/>
    <property type="match status" value="1"/>
</dbReference>
<gene>
    <name evidence="3" type="ORF">KIPB_012160</name>
</gene>
<sequence length="244" mass="26220">ESKLEALKLAFMRPGLPNLTNVLATLAIFAVVVYLQGMSIKIAVQHKSGQMARDYPIKLFYTSTTPIQLQSMATSYAFLVSQSLSRKMPGNLLVKLIGSWREVESSPGQYVPTSGLIYLLAPPTSMFAAATHPIHTVLYLTWMLGSCGLIAKYYVDMSGTGADKKEEELQAQGLQMKGFTRPGAMKKKLNKYIPRAAVVGGILVGAIQVGADLTGAIGSGTGILLCATTLVNSYEEIARLTKVA</sequence>
<dbReference type="InterPro" id="IPR002208">
    <property type="entry name" value="SecY/SEC61-alpha"/>
</dbReference>